<dbReference type="EMBL" id="LAZR01000033">
    <property type="protein sequence ID" value="KKO01907.1"/>
    <property type="molecule type" value="Genomic_DNA"/>
</dbReference>
<accession>A0A0F9XR47</accession>
<gene>
    <name evidence="1" type="ORF">LCGC14_0112620</name>
</gene>
<reference evidence="1" key="1">
    <citation type="journal article" date="2015" name="Nature">
        <title>Complex archaea that bridge the gap between prokaryotes and eukaryotes.</title>
        <authorList>
            <person name="Spang A."/>
            <person name="Saw J.H."/>
            <person name="Jorgensen S.L."/>
            <person name="Zaremba-Niedzwiedzka K."/>
            <person name="Martijn J."/>
            <person name="Lind A.E."/>
            <person name="van Eijk R."/>
            <person name="Schleper C."/>
            <person name="Guy L."/>
            <person name="Ettema T.J."/>
        </authorList>
    </citation>
    <scope>NUCLEOTIDE SEQUENCE</scope>
</reference>
<evidence type="ECO:0000313" key="1">
    <source>
        <dbReference type="EMBL" id="KKO01907.1"/>
    </source>
</evidence>
<name>A0A0F9XR47_9ZZZZ</name>
<proteinExistence type="predicted"/>
<comment type="caution">
    <text evidence="1">The sequence shown here is derived from an EMBL/GenBank/DDBJ whole genome shotgun (WGS) entry which is preliminary data.</text>
</comment>
<evidence type="ECO:0008006" key="2">
    <source>
        <dbReference type="Google" id="ProtNLM"/>
    </source>
</evidence>
<organism evidence="1">
    <name type="scientific">marine sediment metagenome</name>
    <dbReference type="NCBI Taxonomy" id="412755"/>
    <lineage>
        <taxon>unclassified sequences</taxon>
        <taxon>metagenomes</taxon>
        <taxon>ecological metagenomes</taxon>
    </lineage>
</organism>
<dbReference type="AlphaFoldDB" id="A0A0F9XR47"/>
<protein>
    <recommendedName>
        <fullName evidence="2">HD domain-containing protein</fullName>
    </recommendedName>
</protein>
<sequence>MTNLFTNAPWTRLQGTPVFEAAMQHQSSNKRRHYHNADHVMRLYQHAASTFDYPYSRALDLAIVSHDVIFDCREAREMRSIDWLEDYLPQGSDDPDFMAAKHYIMTTINHVLTPAPEMALLDLADFIDPHVSAANTELLRLEARDLHGVKPEIFAMGCSGYLEGLLKRFKTGVGYVPSAHLHLHGQICHGIFKTKASLHAACIKPETLIV</sequence>